<evidence type="ECO:0000313" key="2">
    <source>
        <dbReference type="EMBL" id="ADD45157.1"/>
    </source>
</evidence>
<proteinExistence type="predicted"/>
<dbReference type="AlphaFoldDB" id="D3PW36"/>
<dbReference type="STRING" id="446470.Snas_5526"/>
<dbReference type="eggNOG" id="COG2154">
    <property type="taxonomic scope" value="Bacteria"/>
</dbReference>
<accession>D3PW36</accession>
<keyword evidence="3" id="KW-1185">Reference proteome</keyword>
<name>D3PW36_STANL</name>
<protein>
    <recommendedName>
        <fullName evidence="4">Pterin-4-alpha-carbinolamine dehydratase</fullName>
    </recommendedName>
</protein>
<gene>
    <name evidence="2" type="ordered locus">Snas_5526</name>
</gene>
<dbReference type="HOGENOM" id="CLU_164085_0_0_11"/>
<evidence type="ECO:0000256" key="1">
    <source>
        <dbReference type="SAM" id="MobiDB-lite"/>
    </source>
</evidence>
<dbReference type="Proteomes" id="UP000000844">
    <property type="component" value="Chromosome"/>
</dbReference>
<sequence>MTRGEDLLQDALRQLDGWSTDDTRMSRVLTLDESQHASLTEWIKIYADAFEQRPDVSRSDGQTRIAVAGTDGVTLSEVNFAARVEDAYQHIAGITSRGPRSTPHADTPTGALRAWWNRRRDSR</sequence>
<feature type="region of interest" description="Disordered" evidence="1">
    <location>
        <begin position="94"/>
        <end position="123"/>
    </location>
</feature>
<evidence type="ECO:0000313" key="3">
    <source>
        <dbReference type="Proteomes" id="UP000000844"/>
    </source>
</evidence>
<dbReference type="KEGG" id="sna:Snas_5526"/>
<evidence type="ECO:0008006" key="4">
    <source>
        <dbReference type="Google" id="ProtNLM"/>
    </source>
</evidence>
<organism evidence="2 3">
    <name type="scientific">Stackebrandtia nassauensis (strain DSM 44728 / CIP 108903 / NRRL B-16338 / NBRC 102104 / LLR-40K-21)</name>
    <dbReference type="NCBI Taxonomy" id="446470"/>
    <lineage>
        <taxon>Bacteria</taxon>
        <taxon>Bacillati</taxon>
        <taxon>Actinomycetota</taxon>
        <taxon>Actinomycetes</taxon>
        <taxon>Glycomycetales</taxon>
        <taxon>Glycomycetaceae</taxon>
        <taxon>Stackebrandtia</taxon>
    </lineage>
</organism>
<reference evidence="2 3" key="1">
    <citation type="journal article" date="2009" name="Stand. Genomic Sci.">
        <title>Complete genome sequence of Stackebrandtia nassauensis type strain (LLR-40K-21).</title>
        <authorList>
            <person name="Munk C."/>
            <person name="Lapidus A."/>
            <person name="Copeland A."/>
            <person name="Jando M."/>
            <person name="Mayilraj S."/>
            <person name="Glavina Del Rio T."/>
            <person name="Nolan M."/>
            <person name="Chen F."/>
            <person name="Lucas S."/>
            <person name="Tice H."/>
            <person name="Cheng J.F."/>
            <person name="Han C."/>
            <person name="Detter J.C."/>
            <person name="Bruce D."/>
            <person name="Goodwin L."/>
            <person name="Chain P."/>
            <person name="Pitluck S."/>
            <person name="Goker M."/>
            <person name="Ovchinikova G."/>
            <person name="Pati A."/>
            <person name="Ivanova N."/>
            <person name="Mavromatis K."/>
            <person name="Chen A."/>
            <person name="Palaniappan K."/>
            <person name="Land M."/>
            <person name="Hauser L."/>
            <person name="Chang Y.J."/>
            <person name="Jeffries C.D."/>
            <person name="Bristow J."/>
            <person name="Eisen J.A."/>
            <person name="Markowitz V."/>
            <person name="Hugenholtz P."/>
            <person name="Kyrpides N.C."/>
            <person name="Klenk H.P."/>
        </authorList>
    </citation>
    <scope>NUCLEOTIDE SEQUENCE [LARGE SCALE GENOMIC DNA]</scope>
    <source>
        <strain evidence="3">DSM 44728 / CIP 108903 / NRRL B-16338 / NBRC 102104 / LLR-40K-21</strain>
    </source>
</reference>
<dbReference type="EMBL" id="CP001778">
    <property type="protein sequence ID" value="ADD45157.1"/>
    <property type="molecule type" value="Genomic_DNA"/>
</dbReference>